<feature type="transmembrane region" description="Helical" evidence="1">
    <location>
        <begin position="434"/>
        <end position="453"/>
    </location>
</feature>
<comment type="caution">
    <text evidence="3">The sequence shown here is derived from an EMBL/GenBank/DDBJ whole genome shotgun (WGS) entry which is preliminary data.</text>
</comment>
<keyword evidence="2" id="KW-0732">Signal</keyword>
<proteinExistence type="predicted"/>
<gene>
    <name evidence="3" type="ORF">OXX778_LOCUS16009</name>
</gene>
<feature type="transmembrane region" description="Helical" evidence="1">
    <location>
        <begin position="595"/>
        <end position="627"/>
    </location>
</feature>
<keyword evidence="1" id="KW-0812">Transmembrane</keyword>
<feature type="signal peptide" evidence="2">
    <location>
        <begin position="1"/>
        <end position="20"/>
    </location>
</feature>
<organism evidence="3 4">
    <name type="scientific">Brachionus calyciflorus</name>
    <dbReference type="NCBI Taxonomy" id="104777"/>
    <lineage>
        <taxon>Eukaryota</taxon>
        <taxon>Metazoa</taxon>
        <taxon>Spiralia</taxon>
        <taxon>Gnathifera</taxon>
        <taxon>Rotifera</taxon>
        <taxon>Eurotatoria</taxon>
        <taxon>Monogononta</taxon>
        <taxon>Pseudotrocha</taxon>
        <taxon>Ploima</taxon>
        <taxon>Brachionidae</taxon>
        <taxon>Brachionus</taxon>
    </lineage>
</organism>
<accession>A0A814G1R5</accession>
<dbReference type="EMBL" id="CAJNOC010003673">
    <property type="protein sequence ID" value="CAF0992949.1"/>
    <property type="molecule type" value="Genomic_DNA"/>
</dbReference>
<feature type="transmembrane region" description="Helical" evidence="1">
    <location>
        <begin position="392"/>
        <end position="413"/>
    </location>
</feature>
<keyword evidence="4" id="KW-1185">Reference proteome</keyword>
<keyword evidence="1" id="KW-0472">Membrane</keyword>
<evidence type="ECO:0000256" key="2">
    <source>
        <dbReference type="SAM" id="SignalP"/>
    </source>
</evidence>
<feature type="chain" id="PRO_5032513918" description="G-protein coupled receptors family 1 profile domain-containing protein" evidence="2">
    <location>
        <begin position="21"/>
        <end position="746"/>
    </location>
</feature>
<dbReference type="AlphaFoldDB" id="A0A814G1R5"/>
<evidence type="ECO:0000313" key="3">
    <source>
        <dbReference type="EMBL" id="CAF0992949.1"/>
    </source>
</evidence>
<reference evidence="3" key="1">
    <citation type="submission" date="2021-02" db="EMBL/GenBank/DDBJ databases">
        <authorList>
            <person name="Nowell W R."/>
        </authorList>
    </citation>
    <scope>NUCLEOTIDE SEQUENCE</scope>
    <source>
        <strain evidence="3">Ploen Becks lab</strain>
    </source>
</reference>
<feature type="transmembrane region" description="Helical" evidence="1">
    <location>
        <begin position="660"/>
        <end position="682"/>
    </location>
</feature>
<name>A0A814G1R5_9BILA</name>
<evidence type="ECO:0000313" key="4">
    <source>
        <dbReference type="Proteomes" id="UP000663879"/>
    </source>
</evidence>
<keyword evidence="1" id="KW-1133">Transmembrane helix</keyword>
<evidence type="ECO:0008006" key="5">
    <source>
        <dbReference type="Google" id="ProtNLM"/>
    </source>
</evidence>
<dbReference type="OrthoDB" id="10221028at2759"/>
<dbReference type="Proteomes" id="UP000663879">
    <property type="component" value="Unassembled WGS sequence"/>
</dbReference>
<sequence length="746" mass="87845">MAKNIEFITIFSIFLTIIQNYEVNITCNNFKLIDKKPLIGIGYMAEVNIYFNHENGVDFNCLNLDSNRYILNFIPIMFMSLDNSFIFKLSKLEEKVLISFQFIKINSFEFNSYFFTNLRDTFNIYLIQFYYSKFKVITQNGNDCFLNKSDNFNFFGRLDTLGFGFTTKYYIKTCPLIFAKTQINSIEIYGLSDNFLLRNKLGFLRLNKTINSSIQEIVIKAYEIDLDETILDRFVFQDVQSLELKGKIKKISVNQIKNLVTVALKVESLKEFFFLNRQIFKNTLDTNLKFIDIYNYNYQFPDEDFCIFKEFHRLYWLEIKITNIVYKCSCTILLIFKITKNNTRNNDLFSSICKRNKIDECKLDVRLSQCNLDSNTTISESTSSDLIFNSQLLNLLTIFMTPISCLITVITNLMNLKILYNINKDKICNSIKLMILNSFLNLIYSLIYSVHLINKCIYVNGIFCSAILREKPVQLFDIVFVEFLLNVLKIWSNASLICLSWLRLSCLSKDKNWIKKFTKFQNTKIFKFLIAFSLGISVFVSLDKLFVVRVNEQFFIMDENDYEEFPNKNTFMLTAFRDIGDHSVSGVHYFGKKSVIFYVLFVANFILNDFILYSLLLFIDLYILYLFNQNIKRKNKLAMKLKTNGKQSTKNTESKVNSTVVLNLIIVFFLKFGHFGVSFYIFMNKLRNNNDYQNVCFNFSRVCSNYLEFSEQFFILSMAYSIIIFFNLNTTFKESYNCIFAKKSIK</sequence>
<feature type="transmembrane region" description="Helical" evidence="1">
    <location>
        <begin position="713"/>
        <end position="732"/>
    </location>
</feature>
<protein>
    <recommendedName>
        <fullName evidence="5">G-protein coupled receptors family 1 profile domain-containing protein</fullName>
    </recommendedName>
</protein>
<evidence type="ECO:0000256" key="1">
    <source>
        <dbReference type="SAM" id="Phobius"/>
    </source>
</evidence>
<feature type="transmembrane region" description="Helical" evidence="1">
    <location>
        <begin position="525"/>
        <end position="542"/>
    </location>
</feature>